<dbReference type="Gene3D" id="3.10.130.10">
    <property type="entry name" value="Ribonuclease A-like domain"/>
    <property type="match status" value="1"/>
</dbReference>
<reference evidence="3" key="1">
    <citation type="submission" date="2025-08" db="UniProtKB">
        <authorList>
            <consortium name="Ensembl"/>
        </authorList>
    </citation>
    <scope>IDENTIFICATION</scope>
</reference>
<keyword evidence="4" id="KW-1185">Reference proteome</keyword>
<evidence type="ECO:0000259" key="2">
    <source>
        <dbReference type="SMART" id="SM00092"/>
    </source>
</evidence>
<reference evidence="3" key="2">
    <citation type="submission" date="2025-09" db="UniProtKB">
        <authorList>
            <consortium name="Ensembl"/>
        </authorList>
    </citation>
    <scope>IDENTIFICATION</scope>
</reference>
<evidence type="ECO:0000313" key="3">
    <source>
        <dbReference type="Ensembl" id="ENSFHEP00000009014.1"/>
    </source>
</evidence>
<dbReference type="SUPFAM" id="SSF54076">
    <property type="entry name" value="RNase A-like"/>
    <property type="match status" value="1"/>
</dbReference>
<dbReference type="GeneTree" id="ENSGT00940000177522"/>
<name>A0A3Q2P941_FUNHE</name>
<dbReference type="InterPro" id="IPR023412">
    <property type="entry name" value="RNaseA_domain"/>
</dbReference>
<dbReference type="Pfam" id="PF00074">
    <property type="entry name" value="RnaseA"/>
    <property type="match status" value="1"/>
</dbReference>
<dbReference type="Ensembl" id="ENSFHET00000001199.1">
    <property type="protein sequence ID" value="ENSFHEP00000009014.1"/>
    <property type="gene ID" value="ENSFHEG00000010226.1"/>
</dbReference>
<organism evidence="3 4">
    <name type="scientific">Fundulus heteroclitus</name>
    <name type="common">Killifish</name>
    <name type="synonym">Mummichog</name>
    <dbReference type="NCBI Taxonomy" id="8078"/>
    <lineage>
        <taxon>Eukaryota</taxon>
        <taxon>Metazoa</taxon>
        <taxon>Chordata</taxon>
        <taxon>Craniata</taxon>
        <taxon>Vertebrata</taxon>
        <taxon>Euteleostomi</taxon>
        <taxon>Actinopterygii</taxon>
        <taxon>Neopterygii</taxon>
        <taxon>Teleostei</taxon>
        <taxon>Neoteleostei</taxon>
        <taxon>Acanthomorphata</taxon>
        <taxon>Ovalentaria</taxon>
        <taxon>Atherinomorphae</taxon>
        <taxon>Cyprinodontiformes</taxon>
        <taxon>Fundulidae</taxon>
        <taxon>Fundulus</taxon>
    </lineage>
</organism>
<feature type="signal peptide" evidence="1">
    <location>
        <begin position="1"/>
        <end position="21"/>
    </location>
</feature>
<evidence type="ECO:0000256" key="1">
    <source>
        <dbReference type="SAM" id="SignalP"/>
    </source>
</evidence>
<feature type="chain" id="PRO_5036450831" description="Ribonuclease A-domain domain-containing protein" evidence="1">
    <location>
        <begin position="22"/>
        <end position="130"/>
    </location>
</feature>
<keyword evidence="1" id="KW-0732">Signal</keyword>
<dbReference type="InterPro" id="IPR023411">
    <property type="entry name" value="RNaseA_AS"/>
</dbReference>
<dbReference type="AlphaFoldDB" id="A0A3Q2P941"/>
<dbReference type="SMART" id="SM00092">
    <property type="entry name" value="RNAse_Pc"/>
    <property type="match status" value="1"/>
</dbReference>
<feature type="domain" description="Ribonuclease A-domain" evidence="2">
    <location>
        <begin position="17"/>
        <end position="123"/>
    </location>
</feature>
<dbReference type="Proteomes" id="UP000265000">
    <property type="component" value="Unplaced"/>
</dbReference>
<dbReference type="PROSITE" id="PS00127">
    <property type="entry name" value="RNASE_PANCREATIC"/>
    <property type="match status" value="1"/>
</dbReference>
<sequence>MKIQVMTVLLLALSATEISEAQDFFQKHVVAQMAPGDCNQKLVNINKNGECKDINTFFLDPNNQLTGICSPANKGVVNNKVAYTINLNNPLTIIDCKRDNNSPVYSVSVLCDNNGPKHLESPRLEGGKKH</sequence>
<accession>A0A3Q2P941</accession>
<protein>
    <recommendedName>
        <fullName evidence="2">Ribonuclease A-domain domain-containing protein</fullName>
    </recommendedName>
</protein>
<proteinExistence type="predicted"/>
<dbReference type="InterPro" id="IPR036816">
    <property type="entry name" value="RNaseA-like_dom_sf"/>
</dbReference>
<evidence type="ECO:0000313" key="4">
    <source>
        <dbReference type="Proteomes" id="UP000265000"/>
    </source>
</evidence>